<comment type="subcellular location">
    <subcellularLocation>
        <location evidence="1">Membrane</location>
    </subcellularLocation>
</comment>
<keyword evidence="9" id="KW-1185">Reference proteome</keyword>
<evidence type="ECO:0000259" key="7">
    <source>
        <dbReference type="PROSITE" id="PS50885"/>
    </source>
</evidence>
<evidence type="ECO:0000259" key="6">
    <source>
        <dbReference type="PROSITE" id="PS50111"/>
    </source>
</evidence>
<evidence type="ECO:0000256" key="2">
    <source>
        <dbReference type="ARBA" id="ARBA00023224"/>
    </source>
</evidence>
<dbReference type="GO" id="GO:0006935">
    <property type="term" value="P:chemotaxis"/>
    <property type="evidence" value="ECO:0007669"/>
    <property type="project" value="InterPro"/>
</dbReference>
<dbReference type="PROSITE" id="PS50885">
    <property type="entry name" value="HAMP"/>
    <property type="match status" value="1"/>
</dbReference>
<evidence type="ECO:0000256" key="4">
    <source>
        <dbReference type="PROSITE-ProRule" id="PRU00284"/>
    </source>
</evidence>
<organism evidence="8 9">
    <name type="scientific">Thiorhodococcus drewsii AZ1</name>
    <dbReference type="NCBI Taxonomy" id="765913"/>
    <lineage>
        <taxon>Bacteria</taxon>
        <taxon>Pseudomonadati</taxon>
        <taxon>Pseudomonadota</taxon>
        <taxon>Gammaproteobacteria</taxon>
        <taxon>Chromatiales</taxon>
        <taxon>Chromatiaceae</taxon>
        <taxon>Thiorhodococcus</taxon>
    </lineage>
</organism>
<dbReference type="OrthoDB" id="9781845at2"/>
<feature type="domain" description="HAMP" evidence="7">
    <location>
        <begin position="207"/>
        <end position="261"/>
    </location>
</feature>
<dbReference type="Proteomes" id="UP000004200">
    <property type="component" value="Unassembled WGS sequence"/>
</dbReference>
<feature type="domain" description="Methyl-accepting transducer" evidence="6">
    <location>
        <begin position="266"/>
        <end position="502"/>
    </location>
</feature>
<dbReference type="Gene3D" id="1.10.287.950">
    <property type="entry name" value="Methyl-accepting chemotaxis protein"/>
    <property type="match status" value="1"/>
</dbReference>
<evidence type="ECO:0000256" key="5">
    <source>
        <dbReference type="SAM" id="Phobius"/>
    </source>
</evidence>
<dbReference type="eggNOG" id="COG0840">
    <property type="taxonomic scope" value="Bacteria"/>
</dbReference>
<dbReference type="SUPFAM" id="SSF58104">
    <property type="entry name" value="Methyl-accepting chemotaxis protein (MCP) signaling domain"/>
    <property type="match status" value="1"/>
</dbReference>
<dbReference type="RefSeq" id="WP_007041391.1">
    <property type="nucleotide sequence ID" value="NZ_AFWT01000018.1"/>
</dbReference>
<keyword evidence="5" id="KW-0472">Membrane</keyword>
<dbReference type="GO" id="GO:0004888">
    <property type="term" value="F:transmembrane signaling receptor activity"/>
    <property type="evidence" value="ECO:0007669"/>
    <property type="project" value="InterPro"/>
</dbReference>
<dbReference type="Pfam" id="PF00015">
    <property type="entry name" value="MCPsignal"/>
    <property type="match status" value="1"/>
</dbReference>
<evidence type="ECO:0000256" key="1">
    <source>
        <dbReference type="ARBA" id="ARBA00004370"/>
    </source>
</evidence>
<comment type="caution">
    <text evidence="8">The sequence shown here is derived from an EMBL/GenBank/DDBJ whole genome shotgun (WGS) entry which is preliminary data.</text>
</comment>
<accession>G2E315</accession>
<dbReference type="CDD" id="cd11386">
    <property type="entry name" value="MCP_signal"/>
    <property type="match status" value="1"/>
</dbReference>
<comment type="similarity">
    <text evidence="3">Belongs to the methyl-accepting chemotaxis (MCP) protein family.</text>
</comment>
<feature type="transmembrane region" description="Helical" evidence="5">
    <location>
        <begin position="12"/>
        <end position="33"/>
    </location>
</feature>
<evidence type="ECO:0000313" key="9">
    <source>
        <dbReference type="Proteomes" id="UP000004200"/>
    </source>
</evidence>
<dbReference type="PRINTS" id="PR00260">
    <property type="entry name" value="CHEMTRNSDUCR"/>
</dbReference>
<feature type="transmembrane region" description="Helical" evidence="5">
    <location>
        <begin position="182"/>
        <end position="204"/>
    </location>
</feature>
<reference evidence="8 9" key="1">
    <citation type="submission" date="2011-06" db="EMBL/GenBank/DDBJ databases">
        <title>The draft genome of Thiorhodococcus drewsii AZ1.</title>
        <authorList>
            <consortium name="US DOE Joint Genome Institute (JGI-PGF)"/>
            <person name="Lucas S."/>
            <person name="Han J."/>
            <person name="Lapidus A."/>
            <person name="Cheng J.-F."/>
            <person name="Goodwin L."/>
            <person name="Pitluck S."/>
            <person name="Peters L."/>
            <person name="Land M.L."/>
            <person name="Hauser L."/>
            <person name="Vogl K."/>
            <person name="Liu Z."/>
            <person name="Imhoff J."/>
            <person name="Thiel V."/>
            <person name="Frigaard N.-U."/>
            <person name="Bryant D.A."/>
            <person name="Woyke T.J."/>
        </authorList>
    </citation>
    <scope>NUCLEOTIDE SEQUENCE [LARGE SCALE GENOMIC DNA]</scope>
    <source>
        <strain evidence="8 9">AZ1</strain>
    </source>
</reference>
<evidence type="ECO:0000256" key="3">
    <source>
        <dbReference type="ARBA" id="ARBA00029447"/>
    </source>
</evidence>
<dbReference type="PANTHER" id="PTHR32089">
    <property type="entry name" value="METHYL-ACCEPTING CHEMOTAXIS PROTEIN MCPB"/>
    <property type="match status" value="1"/>
</dbReference>
<dbReference type="GO" id="GO:0016020">
    <property type="term" value="C:membrane"/>
    <property type="evidence" value="ECO:0007669"/>
    <property type="project" value="UniProtKB-SubCell"/>
</dbReference>
<dbReference type="PANTHER" id="PTHR32089:SF112">
    <property type="entry name" value="LYSOZYME-LIKE PROTEIN-RELATED"/>
    <property type="match status" value="1"/>
</dbReference>
<dbReference type="FunFam" id="1.10.287.950:FF:000001">
    <property type="entry name" value="Methyl-accepting chemotaxis sensory transducer"/>
    <property type="match status" value="1"/>
</dbReference>
<protein>
    <submittedName>
        <fullName evidence="8">Methyl-accepting chemotaxis sensory transducer</fullName>
    </submittedName>
</protein>
<sequence>MRRINDLPIWMRLLGAMWLILIPAWTALILWAADQQRQTAIDQAKAFTSTLHEMTLAGLTTMMITGTISQRAAFLDQIIELRNVKDLRVLRGKNVSMQYGEGTNHEKPRDDIERQVLETGETYLQLSDDGSLLRAVAPAFARKNYLGKDCTMCHSMPPPDSVLGAVSMEIELDEVNADVRMFAIKIFSMAALLSLPVLIVLYYFTRQFVTRPLDEMTRGLEGIASGDGDLARRLSAKGNDEIGRACHAFNDMMDNFRDLIRRILESTAQLSTAAEDLANVTERTNAGVSQQRSEVDQLASAMNEMSATAQDVAKSAQHGAEATHAAQDAATAGKDVVSGTMNRIEQLANEVQNAAEVIRELGHDSEEIGKILDVIRGVAEQTNLLALNAAIEAARAGEAGRGFAVVADEVRSLANRTQTSTQEIHAMIERLQQASRRAVSVMEDSQQRATESRESAIEAETSLDSITVAVTTINDVNTQVASAAEEQSAVAEEMNRNVSSIMDAAEGNAQSARLTTEASEQLARLAADLQNLVGHFKV</sequence>
<dbReference type="EMBL" id="AFWT01000018">
    <property type="protein sequence ID" value="EGV30477.1"/>
    <property type="molecule type" value="Genomic_DNA"/>
</dbReference>
<dbReference type="PROSITE" id="PS50111">
    <property type="entry name" value="CHEMOTAXIS_TRANSDUC_2"/>
    <property type="match status" value="1"/>
</dbReference>
<dbReference type="CDD" id="cd06225">
    <property type="entry name" value="HAMP"/>
    <property type="match status" value="1"/>
</dbReference>
<dbReference type="AlphaFoldDB" id="G2E315"/>
<keyword evidence="2 4" id="KW-0807">Transducer</keyword>
<dbReference type="SMART" id="SM00283">
    <property type="entry name" value="MA"/>
    <property type="match status" value="1"/>
</dbReference>
<dbReference type="STRING" id="765913.ThidrDRAFT_2678"/>
<dbReference type="PATRIC" id="fig|765913.3.peg.2734"/>
<dbReference type="GO" id="GO:0007165">
    <property type="term" value="P:signal transduction"/>
    <property type="evidence" value="ECO:0007669"/>
    <property type="project" value="UniProtKB-KW"/>
</dbReference>
<dbReference type="InterPro" id="IPR003660">
    <property type="entry name" value="HAMP_dom"/>
</dbReference>
<name>G2E315_9GAMM</name>
<keyword evidence="5" id="KW-0812">Transmembrane</keyword>
<dbReference type="InterPro" id="IPR004090">
    <property type="entry name" value="Chemotax_Me-accpt_rcpt"/>
</dbReference>
<dbReference type="InterPro" id="IPR004089">
    <property type="entry name" value="MCPsignal_dom"/>
</dbReference>
<dbReference type="Pfam" id="PF00672">
    <property type="entry name" value="HAMP"/>
    <property type="match status" value="2"/>
</dbReference>
<keyword evidence="5" id="KW-1133">Transmembrane helix</keyword>
<dbReference type="Gene3D" id="3.30.450.290">
    <property type="match status" value="1"/>
</dbReference>
<gene>
    <name evidence="8" type="ORF">ThidrDRAFT_2678</name>
</gene>
<dbReference type="SMART" id="SM00304">
    <property type="entry name" value="HAMP"/>
    <property type="match status" value="2"/>
</dbReference>
<proteinExistence type="inferred from homology"/>
<evidence type="ECO:0000313" key="8">
    <source>
        <dbReference type="EMBL" id="EGV30477.1"/>
    </source>
</evidence>